<gene>
    <name evidence="11" type="ORF">FPZ54_12325</name>
</gene>
<evidence type="ECO:0000256" key="8">
    <source>
        <dbReference type="HAMAP-Rule" id="MF_00772"/>
    </source>
</evidence>
<accession>A0A518RGY1</accession>
<protein>
    <recommendedName>
        <fullName evidence="8">Methylated-DNA--protein-cysteine methyltransferase</fullName>
        <ecNumber evidence="8">2.1.1.63</ecNumber>
    </recommendedName>
    <alternativeName>
        <fullName evidence="8">6-O-methylguanine-DNA methyltransferase</fullName>
        <shortName evidence="8">MGMT</shortName>
    </alternativeName>
    <alternativeName>
        <fullName evidence="8">O-6-methylguanine-DNA-alkyltransferase</fullName>
    </alternativeName>
</protein>
<keyword evidence="12" id="KW-1185">Reference proteome</keyword>
<sequence length="159" mass="16879">MMLVHHEIDSPVGTLRLVAGEAGLVAILWPDERPGRVPLAPTVAAPGHPLLTEAAAQLDAYFARRRRSFDLPLDFRGTVFQRSVWQALLAIPYGETRSYGEIARQIGRPNAVRAVGAANGRNPLSIVAPCHRVIGGGGALTGFAGGLAAKRLLLDLESA</sequence>
<dbReference type="PANTHER" id="PTHR10815">
    <property type="entry name" value="METHYLATED-DNA--PROTEIN-CYSTEINE METHYLTRANSFERASE"/>
    <property type="match status" value="1"/>
</dbReference>
<comment type="function">
    <text evidence="8">Involved in the cellular defense against the biological effects of O6-methylguanine (O6-MeG) and O4-methylthymine (O4-MeT) in DNA. Repairs the methylated nucleobase in DNA by stoichiometrically transferring the methyl group to a cysteine residue in the enzyme. This is a suicide reaction: the enzyme is irreversibly inactivated.</text>
</comment>
<proteinExistence type="inferred from homology"/>
<evidence type="ECO:0000256" key="5">
    <source>
        <dbReference type="ARBA" id="ARBA00022763"/>
    </source>
</evidence>
<dbReference type="InterPro" id="IPR023546">
    <property type="entry name" value="MGMT"/>
</dbReference>
<dbReference type="HAMAP" id="MF_00772">
    <property type="entry name" value="OGT"/>
    <property type="match status" value="1"/>
</dbReference>
<keyword evidence="8" id="KW-0963">Cytoplasm</keyword>
<evidence type="ECO:0000256" key="1">
    <source>
        <dbReference type="ARBA" id="ARBA00001286"/>
    </source>
</evidence>
<dbReference type="SUPFAM" id="SSF53155">
    <property type="entry name" value="Methylated DNA-protein cysteine methyltransferase domain"/>
    <property type="match status" value="1"/>
</dbReference>
<comment type="subcellular location">
    <subcellularLocation>
        <location evidence="8">Cytoplasm</location>
    </subcellularLocation>
</comment>
<dbReference type="InterPro" id="IPR036217">
    <property type="entry name" value="MethylDNA_cys_MeTrfase_DNAb"/>
</dbReference>
<keyword evidence="6 8" id="KW-0234">DNA repair</keyword>
<feature type="domain" description="Methylated-DNA-[protein]-cysteine S-methyltransferase DNA binding" evidence="9">
    <location>
        <begin position="80"/>
        <end position="158"/>
    </location>
</feature>
<dbReference type="CDD" id="cd06445">
    <property type="entry name" value="ATase"/>
    <property type="match status" value="1"/>
</dbReference>
<dbReference type="GO" id="GO:0003908">
    <property type="term" value="F:methylated-DNA-[protein]-cysteine S-methyltransferase activity"/>
    <property type="evidence" value="ECO:0007669"/>
    <property type="project" value="UniProtKB-UniRule"/>
</dbReference>
<evidence type="ECO:0000256" key="3">
    <source>
        <dbReference type="ARBA" id="ARBA00022603"/>
    </source>
</evidence>
<dbReference type="EC" id="2.1.1.63" evidence="8"/>
<dbReference type="RefSeq" id="WP_145847610.1">
    <property type="nucleotide sequence ID" value="NZ_CP042239.1"/>
</dbReference>
<dbReference type="Pfam" id="PF02870">
    <property type="entry name" value="Methyltransf_1N"/>
    <property type="match status" value="1"/>
</dbReference>
<dbReference type="PANTHER" id="PTHR10815:SF5">
    <property type="entry name" value="METHYLATED-DNA--PROTEIN-CYSTEINE METHYLTRANSFERASE"/>
    <property type="match status" value="1"/>
</dbReference>
<dbReference type="InterPro" id="IPR014048">
    <property type="entry name" value="MethylDNA_cys_MeTrfase_DNA-bd"/>
</dbReference>
<comment type="miscellaneous">
    <text evidence="8">This enzyme catalyzes only one turnover and therefore is not strictly catalytic. According to one definition, an enzyme is a biocatalyst that acts repeatedly and over many reaction cycles.</text>
</comment>
<dbReference type="SUPFAM" id="SSF46767">
    <property type="entry name" value="Methylated DNA-protein cysteine methyltransferase, C-terminal domain"/>
    <property type="match status" value="1"/>
</dbReference>
<dbReference type="Gene3D" id="3.30.160.70">
    <property type="entry name" value="Methylated DNA-protein cysteine methyltransferase domain"/>
    <property type="match status" value="1"/>
</dbReference>
<evidence type="ECO:0000259" key="10">
    <source>
        <dbReference type="Pfam" id="PF02870"/>
    </source>
</evidence>
<keyword evidence="5 8" id="KW-0227">DNA damage</keyword>
<evidence type="ECO:0000256" key="7">
    <source>
        <dbReference type="ARBA" id="ARBA00049348"/>
    </source>
</evidence>
<dbReference type="Gene3D" id="1.10.10.10">
    <property type="entry name" value="Winged helix-like DNA-binding domain superfamily/Winged helix DNA-binding domain"/>
    <property type="match status" value="1"/>
</dbReference>
<keyword evidence="4 8" id="KW-0808">Transferase</keyword>
<dbReference type="GO" id="GO:0005737">
    <property type="term" value="C:cytoplasm"/>
    <property type="evidence" value="ECO:0007669"/>
    <property type="project" value="UniProtKB-SubCell"/>
</dbReference>
<dbReference type="OrthoDB" id="9802228at2"/>
<dbReference type="InterPro" id="IPR036388">
    <property type="entry name" value="WH-like_DNA-bd_sf"/>
</dbReference>
<dbReference type="AlphaFoldDB" id="A0A518RGY1"/>
<evidence type="ECO:0000256" key="4">
    <source>
        <dbReference type="ARBA" id="ARBA00022679"/>
    </source>
</evidence>
<dbReference type="FunFam" id="1.10.10.10:FF:000214">
    <property type="entry name" value="Methylated-DNA--protein-cysteine methyltransferase"/>
    <property type="match status" value="1"/>
</dbReference>
<evidence type="ECO:0000259" key="9">
    <source>
        <dbReference type="Pfam" id="PF01035"/>
    </source>
</evidence>
<comment type="catalytic activity">
    <reaction evidence="1 8">
        <text>a 4-O-methyl-thymidine in DNA + L-cysteinyl-[protein] = a thymidine in DNA + S-methyl-L-cysteinyl-[protein]</text>
        <dbReference type="Rhea" id="RHEA:53428"/>
        <dbReference type="Rhea" id="RHEA-COMP:10131"/>
        <dbReference type="Rhea" id="RHEA-COMP:10132"/>
        <dbReference type="Rhea" id="RHEA-COMP:13555"/>
        <dbReference type="Rhea" id="RHEA-COMP:13556"/>
        <dbReference type="ChEBI" id="CHEBI:29950"/>
        <dbReference type="ChEBI" id="CHEBI:82612"/>
        <dbReference type="ChEBI" id="CHEBI:137386"/>
        <dbReference type="ChEBI" id="CHEBI:137387"/>
        <dbReference type="EC" id="2.1.1.63"/>
    </reaction>
</comment>
<evidence type="ECO:0000256" key="6">
    <source>
        <dbReference type="ARBA" id="ARBA00023204"/>
    </source>
</evidence>
<dbReference type="EMBL" id="CP042239">
    <property type="protein sequence ID" value="QDX26718.1"/>
    <property type="molecule type" value="Genomic_DNA"/>
</dbReference>
<dbReference type="InterPro" id="IPR036631">
    <property type="entry name" value="MGMT_N_sf"/>
</dbReference>
<dbReference type="GO" id="GO:0006307">
    <property type="term" value="P:DNA alkylation repair"/>
    <property type="evidence" value="ECO:0007669"/>
    <property type="project" value="UniProtKB-UniRule"/>
</dbReference>
<dbReference type="KEGG" id="ssua:FPZ54_12325"/>
<dbReference type="NCBIfam" id="TIGR00589">
    <property type="entry name" value="ogt"/>
    <property type="match status" value="1"/>
</dbReference>
<comment type="similarity">
    <text evidence="2 8">Belongs to the MGMT family.</text>
</comment>
<evidence type="ECO:0000313" key="12">
    <source>
        <dbReference type="Proteomes" id="UP000318055"/>
    </source>
</evidence>
<feature type="active site" description="Nucleophile; methyl group acceptor" evidence="8">
    <location>
        <position position="130"/>
    </location>
</feature>
<organism evidence="11 12">
    <name type="scientific">Sphingomonas suaedae</name>
    <dbReference type="NCBI Taxonomy" id="2599297"/>
    <lineage>
        <taxon>Bacteria</taxon>
        <taxon>Pseudomonadati</taxon>
        <taxon>Pseudomonadota</taxon>
        <taxon>Alphaproteobacteria</taxon>
        <taxon>Sphingomonadales</taxon>
        <taxon>Sphingomonadaceae</taxon>
        <taxon>Sphingomonas</taxon>
    </lineage>
</organism>
<feature type="domain" description="Methylguanine DNA methyltransferase ribonuclease-like" evidence="10">
    <location>
        <begin position="5"/>
        <end position="75"/>
    </location>
</feature>
<dbReference type="Pfam" id="PF01035">
    <property type="entry name" value="DNA_binding_1"/>
    <property type="match status" value="1"/>
</dbReference>
<name>A0A518RGY1_9SPHN</name>
<evidence type="ECO:0000256" key="2">
    <source>
        <dbReference type="ARBA" id="ARBA00008711"/>
    </source>
</evidence>
<dbReference type="Proteomes" id="UP000318055">
    <property type="component" value="Chromosome"/>
</dbReference>
<reference evidence="11 12" key="1">
    <citation type="submission" date="2019-07" db="EMBL/GenBank/DDBJ databases">
        <title>Sphingomonas alkalisoli sp. nov., isolated from rhizosphere soil of Suaedae salsa.</title>
        <authorList>
            <person name="Zhang H."/>
            <person name="Xu L."/>
            <person name="Zhang J.-X."/>
            <person name="Sun J.-Q."/>
        </authorList>
    </citation>
    <scope>NUCLEOTIDE SEQUENCE [LARGE SCALE GENOMIC DNA]</scope>
    <source>
        <strain evidence="11 12">XS-10</strain>
    </source>
</reference>
<keyword evidence="3 8" id="KW-0489">Methyltransferase</keyword>
<dbReference type="InterPro" id="IPR008332">
    <property type="entry name" value="MethylG_MeTrfase_N"/>
</dbReference>
<comment type="catalytic activity">
    <reaction evidence="7 8">
        <text>a 6-O-methyl-2'-deoxyguanosine in DNA + L-cysteinyl-[protein] = S-methyl-L-cysteinyl-[protein] + a 2'-deoxyguanosine in DNA</text>
        <dbReference type="Rhea" id="RHEA:24000"/>
        <dbReference type="Rhea" id="RHEA-COMP:10131"/>
        <dbReference type="Rhea" id="RHEA-COMP:10132"/>
        <dbReference type="Rhea" id="RHEA-COMP:11367"/>
        <dbReference type="Rhea" id="RHEA-COMP:11368"/>
        <dbReference type="ChEBI" id="CHEBI:29950"/>
        <dbReference type="ChEBI" id="CHEBI:82612"/>
        <dbReference type="ChEBI" id="CHEBI:85445"/>
        <dbReference type="ChEBI" id="CHEBI:85448"/>
        <dbReference type="EC" id="2.1.1.63"/>
    </reaction>
</comment>
<evidence type="ECO:0000313" key="11">
    <source>
        <dbReference type="EMBL" id="QDX26718.1"/>
    </source>
</evidence>
<dbReference type="GO" id="GO:0032259">
    <property type="term" value="P:methylation"/>
    <property type="evidence" value="ECO:0007669"/>
    <property type="project" value="UniProtKB-KW"/>
</dbReference>